<dbReference type="PANTHER" id="PTHR37300">
    <property type="entry name" value="UPF0291 PROTEIN CBO2609/CLC_2481"/>
    <property type="match status" value="1"/>
</dbReference>
<dbReference type="InterPro" id="IPR009242">
    <property type="entry name" value="DUF896"/>
</dbReference>
<accession>A0A239ZC91</accession>
<dbReference type="EMBL" id="LT906470">
    <property type="protein sequence ID" value="SNV68236.1"/>
    <property type="molecule type" value="Genomic_DNA"/>
</dbReference>
<sequence length="89" mass="10091">MSNINDTIKRINELAAKKKAGQELTPEELAEKKILYDTYLAFIRGQVTSTLDRVQFVDPETGERTVPKQALDDFAKRADSAIKENKDIH</sequence>
<evidence type="ECO:0000256" key="1">
    <source>
        <dbReference type="ARBA" id="ARBA00022490"/>
    </source>
</evidence>
<gene>
    <name evidence="2" type="primary">ynzC</name>
    <name evidence="2" type="ORF">SAMEA44547418_01173</name>
</gene>
<evidence type="ECO:0000313" key="3">
    <source>
        <dbReference type="Proteomes" id="UP000214973"/>
    </source>
</evidence>
<protein>
    <submittedName>
        <fullName evidence="2">Uncharacterized protein conserved in bacteria</fullName>
    </submittedName>
</protein>
<keyword evidence="3" id="KW-1185">Reference proteome</keyword>
<name>A0A239ZC91_9FIRM</name>
<dbReference type="Proteomes" id="UP000214973">
    <property type="component" value="Chromosome 1"/>
</dbReference>
<dbReference type="RefSeq" id="WP_095066115.1">
    <property type="nucleotide sequence ID" value="NZ_LT906470.1"/>
</dbReference>
<dbReference type="Gene3D" id="1.10.287.540">
    <property type="entry name" value="Helix hairpin bin"/>
    <property type="match status" value="1"/>
</dbReference>
<proteinExistence type="predicted"/>
<dbReference type="AlphaFoldDB" id="A0A239ZC91"/>
<reference evidence="2 3" key="1">
    <citation type="submission" date="2017-06" db="EMBL/GenBank/DDBJ databases">
        <authorList>
            <consortium name="Pathogen Informatics"/>
        </authorList>
    </citation>
    <scope>NUCLEOTIDE SEQUENCE [LARGE SCALE GENOMIC DNA]</scope>
    <source>
        <strain evidence="2 3">NCTC12018</strain>
    </source>
</reference>
<keyword evidence="1" id="KW-0963">Cytoplasm</keyword>
<dbReference type="SUPFAM" id="SSF158221">
    <property type="entry name" value="YnzC-like"/>
    <property type="match status" value="1"/>
</dbReference>
<organism evidence="2 3">
    <name type="scientific">Veillonella rodentium</name>
    <dbReference type="NCBI Taxonomy" id="248315"/>
    <lineage>
        <taxon>Bacteria</taxon>
        <taxon>Bacillati</taxon>
        <taxon>Bacillota</taxon>
        <taxon>Negativicutes</taxon>
        <taxon>Veillonellales</taxon>
        <taxon>Veillonellaceae</taxon>
        <taxon>Veillonella</taxon>
    </lineage>
</organism>
<evidence type="ECO:0000313" key="2">
    <source>
        <dbReference type="EMBL" id="SNV68236.1"/>
    </source>
</evidence>
<dbReference type="PANTHER" id="PTHR37300:SF1">
    <property type="entry name" value="UPF0291 PROTEIN YNZC"/>
    <property type="match status" value="1"/>
</dbReference>
<dbReference type="KEGG" id="vrm:44547418_01173"/>
<dbReference type="Pfam" id="PF05979">
    <property type="entry name" value="DUF896"/>
    <property type="match status" value="1"/>
</dbReference>